<reference evidence="9 10" key="1">
    <citation type="submission" date="2019-07" db="EMBL/GenBank/DDBJ databases">
        <title>Draft genome assembly of a fouling barnacle, Amphibalanus amphitrite (Darwin, 1854): The first reference genome for Thecostraca.</title>
        <authorList>
            <person name="Kim W."/>
        </authorList>
    </citation>
    <scope>NUCLEOTIDE SEQUENCE [LARGE SCALE GENOMIC DNA]</scope>
    <source>
        <strain evidence="9">SNU_AA5</strain>
        <tissue evidence="9">Soma without cirri and trophi</tissue>
    </source>
</reference>
<dbReference type="EMBL" id="VIIS01001719">
    <property type="protein sequence ID" value="KAF0293828.1"/>
    <property type="molecule type" value="Genomic_DNA"/>
</dbReference>
<evidence type="ECO:0000256" key="7">
    <source>
        <dbReference type="SAM" id="Phobius"/>
    </source>
</evidence>
<evidence type="ECO:0000256" key="2">
    <source>
        <dbReference type="ARBA" id="ARBA00010532"/>
    </source>
</evidence>
<evidence type="ECO:0000256" key="3">
    <source>
        <dbReference type="ARBA" id="ARBA00022692"/>
    </source>
</evidence>
<feature type="transmembrane region" description="Helical" evidence="7">
    <location>
        <begin position="326"/>
        <end position="347"/>
    </location>
</feature>
<comment type="caution">
    <text evidence="9">The sequence shown here is derived from an EMBL/GenBank/DDBJ whole genome shotgun (WGS) entry which is preliminary data.</text>
</comment>
<name>A0A6A4VV92_AMPAM</name>
<organism evidence="9 10">
    <name type="scientific">Amphibalanus amphitrite</name>
    <name type="common">Striped barnacle</name>
    <name type="synonym">Balanus amphitrite</name>
    <dbReference type="NCBI Taxonomy" id="1232801"/>
    <lineage>
        <taxon>Eukaryota</taxon>
        <taxon>Metazoa</taxon>
        <taxon>Ecdysozoa</taxon>
        <taxon>Arthropoda</taxon>
        <taxon>Crustacea</taxon>
        <taxon>Multicrustacea</taxon>
        <taxon>Cirripedia</taxon>
        <taxon>Thoracica</taxon>
        <taxon>Thoracicalcarea</taxon>
        <taxon>Balanomorpha</taxon>
        <taxon>Balanoidea</taxon>
        <taxon>Balanidae</taxon>
        <taxon>Amphibalaninae</taxon>
        <taxon>Amphibalanus</taxon>
    </lineage>
</organism>
<sequence>MLQELVASLPLSMILSGLVSATMGPQLRRPFVSVPVRQLLFDGSPVPALKSLLRLPGTGAILDGLCGRGLCGSPRDLERLKNGRFPSMMYNNSLDGPYTIDTGKNDIDRFTRVESYKGKSSLDYWGSSYCNMLNGTDGITYPPHMERKDRIFIFNKDLCRSIYLDYERDVEYFGISTRRYVPARAVLEDPAVNPDNKCFCAPEDHCLRAGALSLSPCQFGAPIVASTPHFYNGDPSYLEAVDGLAPDKRYHETFIDIEPLTGLALNGGKKIQINIDLERFGSLDGMERLPPVLFPVMYTNETAVVNSALAAEFRDRLQRPLSLVAAARWLLVALGSALLLLAGLMYLRRHSHPTTKAGQCPLQ</sequence>
<dbReference type="Proteomes" id="UP000440578">
    <property type="component" value="Unassembled WGS sequence"/>
</dbReference>
<feature type="signal peptide" evidence="8">
    <location>
        <begin position="1"/>
        <end position="21"/>
    </location>
</feature>
<keyword evidence="10" id="KW-1185">Reference proteome</keyword>
<proteinExistence type="inferred from homology"/>
<evidence type="ECO:0000256" key="1">
    <source>
        <dbReference type="ARBA" id="ARBA00004370"/>
    </source>
</evidence>
<evidence type="ECO:0000256" key="6">
    <source>
        <dbReference type="ARBA" id="ARBA00023180"/>
    </source>
</evidence>
<keyword evidence="6" id="KW-0325">Glycoprotein</keyword>
<gene>
    <name evidence="9" type="primary">snmp2_1</name>
    <name evidence="9" type="ORF">FJT64_008464</name>
</gene>
<dbReference type="PRINTS" id="PR01609">
    <property type="entry name" value="CD36FAMILY"/>
</dbReference>
<dbReference type="GO" id="GO:0005044">
    <property type="term" value="F:scavenger receptor activity"/>
    <property type="evidence" value="ECO:0007669"/>
    <property type="project" value="TreeGrafter"/>
</dbReference>
<keyword evidence="3 7" id="KW-0812">Transmembrane</keyword>
<evidence type="ECO:0000256" key="4">
    <source>
        <dbReference type="ARBA" id="ARBA00022989"/>
    </source>
</evidence>
<dbReference type="AlphaFoldDB" id="A0A6A4VV92"/>
<evidence type="ECO:0000313" key="10">
    <source>
        <dbReference type="Proteomes" id="UP000440578"/>
    </source>
</evidence>
<comment type="similarity">
    <text evidence="2">Belongs to the CD36 family.</text>
</comment>
<dbReference type="Pfam" id="PF01130">
    <property type="entry name" value="CD36"/>
    <property type="match status" value="1"/>
</dbReference>
<accession>A0A6A4VV92</accession>
<keyword evidence="8" id="KW-0732">Signal</keyword>
<dbReference type="PANTHER" id="PTHR11923">
    <property type="entry name" value="SCAVENGER RECEPTOR CLASS B TYPE-1 SR-B1"/>
    <property type="match status" value="1"/>
</dbReference>
<comment type="subcellular location">
    <subcellularLocation>
        <location evidence="1">Membrane</location>
    </subcellularLocation>
</comment>
<evidence type="ECO:0000313" key="9">
    <source>
        <dbReference type="EMBL" id="KAF0293828.1"/>
    </source>
</evidence>
<evidence type="ECO:0000256" key="8">
    <source>
        <dbReference type="SAM" id="SignalP"/>
    </source>
</evidence>
<dbReference type="InterPro" id="IPR002159">
    <property type="entry name" value="CD36_fam"/>
</dbReference>
<dbReference type="GO" id="GO:0005737">
    <property type="term" value="C:cytoplasm"/>
    <property type="evidence" value="ECO:0007669"/>
    <property type="project" value="TreeGrafter"/>
</dbReference>
<keyword evidence="5 7" id="KW-0472">Membrane</keyword>
<dbReference type="OrthoDB" id="18585at2759"/>
<protein>
    <submittedName>
        <fullName evidence="9">Sensory neuron membrane protein 2</fullName>
    </submittedName>
</protein>
<evidence type="ECO:0000256" key="5">
    <source>
        <dbReference type="ARBA" id="ARBA00023136"/>
    </source>
</evidence>
<dbReference type="GO" id="GO:0016020">
    <property type="term" value="C:membrane"/>
    <property type="evidence" value="ECO:0007669"/>
    <property type="project" value="UniProtKB-SubCell"/>
</dbReference>
<keyword evidence="4 7" id="KW-1133">Transmembrane helix</keyword>
<dbReference type="PANTHER" id="PTHR11923:SF51">
    <property type="entry name" value="LYSOSOME MEMBRANE PROTEIN 2"/>
    <property type="match status" value="1"/>
</dbReference>
<feature type="chain" id="PRO_5025688315" evidence="8">
    <location>
        <begin position="22"/>
        <end position="363"/>
    </location>
</feature>